<evidence type="ECO:0000256" key="1">
    <source>
        <dbReference type="SAM" id="MobiDB-lite"/>
    </source>
</evidence>
<dbReference type="EMBL" id="JACGWO010000004">
    <property type="protein sequence ID" value="KAK4428561.1"/>
    <property type="molecule type" value="Genomic_DNA"/>
</dbReference>
<name>A0AAE1YE21_9LAMI</name>
<feature type="compositionally biased region" description="Gly residues" evidence="1">
    <location>
        <begin position="94"/>
        <end position="109"/>
    </location>
</feature>
<proteinExistence type="predicted"/>
<feature type="region of interest" description="Disordered" evidence="1">
    <location>
        <begin position="70"/>
        <end position="115"/>
    </location>
</feature>
<reference evidence="2" key="1">
    <citation type="submission" date="2020-06" db="EMBL/GenBank/DDBJ databases">
        <authorList>
            <person name="Li T."/>
            <person name="Hu X."/>
            <person name="Zhang T."/>
            <person name="Song X."/>
            <person name="Zhang H."/>
            <person name="Dai N."/>
            <person name="Sheng W."/>
            <person name="Hou X."/>
            <person name="Wei L."/>
        </authorList>
    </citation>
    <scope>NUCLEOTIDE SEQUENCE</scope>
    <source>
        <strain evidence="2">3651</strain>
        <tissue evidence="2">Leaf</tissue>
    </source>
</reference>
<dbReference type="AlphaFoldDB" id="A0AAE1YE21"/>
<evidence type="ECO:0000313" key="2">
    <source>
        <dbReference type="EMBL" id="KAK4428561.1"/>
    </source>
</evidence>
<reference evidence="2" key="2">
    <citation type="journal article" date="2024" name="Plant">
        <title>Genomic evolution and insights into agronomic trait innovations of Sesamum species.</title>
        <authorList>
            <person name="Miao H."/>
            <person name="Wang L."/>
            <person name="Qu L."/>
            <person name="Liu H."/>
            <person name="Sun Y."/>
            <person name="Le M."/>
            <person name="Wang Q."/>
            <person name="Wei S."/>
            <person name="Zheng Y."/>
            <person name="Lin W."/>
            <person name="Duan Y."/>
            <person name="Cao H."/>
            <person name="Xiong S."/>
            <person name="Wang X."/>
            <person name="Wei L."/>
            <person name="Li C."/>
            <person name="Ma Q."/>
            <person name="Ju M."/>
            <person name="Zhao R."/>
            <person name="Li G."/>
            <person name="Mu C."/>
            <person name="Tian Q."/>
            <person name="Mei H."/>
            <person name="Zhang T."/>
            <person name="Gao T."/>
            <person name="Zhang H."/>
        </authorList>
    </citation>
    <scope>NUCLEOTIDE SEQUENCE</scope>
    <source>
        <strain evidence="2">3651</strain>
    </source>
</reference>
<accession>A0AAE1YE21</accession>
<gene>
    <name evidence="2" type="ORF">Salat_1155900</name>
</gene>
<sequence>MLSHDCTSFFNEGLLSCPRQVKLDVSYRGLLNYIGGDIEGELRPRLRWGVREHEEVGEERVWMGRLLGREGKGFRGKSDQKRKRIEEGKSLEKGGSGAGGGAVASGGGRQPTTTV</sequence>
<keyword evidence="3" id="KW-1185">Reference proteome</keyword>
<evidence type="ECO:0000313" key="3">
    <source>
        <dbReference type="Proteomes" id="UP001293254"/>
    </source>
</evidence>
<organism evidence="2 3">
    <name type="scientific">Sesamum alatum</name>
    <dbReference type="NCBI Taxonomy" id="300844"/>
    <lineage>
        <taxon>Eukaryota</taxon>
        <taxon>Viridiplantae</taxon>
        <taxon>Streptophyta</taxon>
        <taxon>Embryophyta</taxon>
        <taxon>Tracheophyta</taxon>
        <taxon>Spermatophyta</taxon>
        <taxon>Magnoliopsida</taxon>
        <taxon>eudicotyledons</taxon>
        <taxon>Gunneridae</taxon>
        <taxon>Pentapetalae</taxon>
        <taxon>asterids</taxon>
        <taxon>lamiids</taxon>
        <taxon>Lamiales</taxon>
        <taxon>Pedaliaceae</taxon>
        <taxon>Sesamum</taxon>
    </lineage>
</organism>
<feature type="compositionally biased region" description="Basic and acidic residues" evidence="1">
    <location>
        <begin position="70"/>
        <end position="92"/>
    </location>
</feature>
<comment type="caution">
    <text evidence="2">The sequence shown here is derived from an EMBL/GenBank/DDBJ whole genome shotgun (WGS) entry which is preliminary data.</text>
</comment>
<protein>
    <submittedName>
        <fullName evidence="2">Uncharacterized protein</fullName>
    </submittedName>
</protein>
<dbReference type="Proteomes" id="UP001293254">
    <property type="component" value="Unassembled WGS sequence"/>
</dbReference>